<dbReference type="Pfam" id="PF13499">
    <property type="entry name" value="EF-hand_7"/>
    <property type="match status" value="1"/>
</dbReference>
<dbReference type="InterPro" id="IPR002048">
    <property type="entry name" value="EF_hand_dom"/>
</dbReference>
<keyword evidence="1" id="KW-0677">Repeat</keyword>
<evidence type="ECO:0000313" key="5">
    <source>
        <dbReference type="Proteomes" id="UP000007800"/>
    </source>
</evidence>
<evidence type="ECO:0000256" key="1">
    <source>
        <dbReference type="ARBA" id="ARBA00022737"/>
    </source>
</evidence>
<dbReference type="RefSeq" id="XP_002775515.1">
    <property type="nucleotide sequence ID" value="XM_002775469.1"/>
</dbReference>
<dbReference type="SUPFAM" id="SSF47473">
    <property type="entry name" value="EF-hand"/>
    <property type="match status" value="1"/>
</dbReference>
<dbReference type="FunFam" id="1.10.238.10:FF:000003">
    <property type="entry name" value="Calmodulin A"/>
    <property type="match status" value="1"/>
</dbReference>
<feature type="non-terminal residue" evidence="4">
    <location>
        <position position="91"/>
    </location>
</feature>
<dbReference type="CDD" id="cd00051">
    <property type="entry name" value="EFh"/>
    <property type="match status" value="1"/>
</dbReference>
<organism evidence="5">
    <name type="scientific">Perkinsus marinus (strain ATCC 50983 / TXsc)</name>
    <dbReference type="NCBI Taxonomy" id="423536"/>
    <lineage>
        <taxon>Eukaryota</taxon>
        <taxon>Sar</taxon>
        <taxon>Alveolata</taxon>
        <taxon>Perkinsozoa</taxon>
        <taxon>Perkinsea</taxon>
        <taxon>Perkinsida</taxon>
        <taxon>Perkinsidae</taxon>
        <taxon>Perkinsus</taxon>
    </lineage>
</organism>
<dbReference type="EMBL" id="GG679899">
    <property type="protein sequence ID" value="EER07331.1"/>
    <property type="molecule type" value="Genomic_DNA"/>
</dbReference>
<dbReference type="AlphaFoldDB" id="C5L769"/>
<evidence type="ECO:0000256" key="2">
    <source>
        <dbReference type="ARBA" id="ARBA00022837"/>
    </source>
</evidence>
<dbReference type="OrthoDB" id="1930084at2759"/>
<dbReference type="GO" id="GO:0005509">
    <property type="term" value="F:calcium ion binding"/>
    <property type="evidence" value="ECO:0007669"/>
    <property type="project" value="InterPro"/>
</dbReference>
<protein>
    <submittedName>
        <fullName evidence="4">Calmodulin, putative</fullName>
    </submittedName>
</protein>
<dbReference type="Proteomes" id="UP000007800">
    <property type="component" value="Unassembled WGS sequence"/>
</dbReference>
<evidence type="ECO:0000313" key="4">
    <source>
        <dbReference type="EMBL" id="EER07331.1"/>
    </source>
</evidence>
<dbReference type="SMART" id="SM00054">
    <property type="entry name" value="EFh"/>
    <property type="match status" value="1"/>
</dbReference>
<accession>C5L769</accession>
<gene>
    <name evidence="4" type="ORF">Pmar_PMAR020496</name>
</gene>
<sequence>AGFWSTDDEFADVNSLCYDTPGKVADSRLVSLLRRSAITELEVVEAFRSFDRDGRGKLDAADLVNAMTSMGNALLEDEAYQMIHQADPTAS</sequence>
<keyword evidence="2" id="KW-0106">Calcium</keyword>
<dbReference type="PROSITE" id="PS50222">
    <property type="entry name" value="EF_HAND_2"/>
    <property type="match status" value="1"/>
</dbReference>
<dbReference type="Gene3D" id="1.10.238.10">
    <property type="entry name" value="EF-hand"/>
    <property type="match status" value="1"/>
</dbReference>
<proteinExistence type="predicted"/>
<feature type="non-terminal residue" evidence="4">
    <location>
        <position position="1"/>
    </location>
</feature>
<evidence type="ECO:0000259" key="3">
    <source>
        <dbReference type="PROSITE" id="PS50222"/>
    </source>
</evidence>
<dbReference type="InParanoid" id="C5L769"/>
<keyword evidence="5" id="KW-1185">Reference proteome</keyword>
<reference evidence="4 5" key="1">
    <citation type="submission" date="2008-07" db="EMBL/GenBank/DDBJ databases">
        <authorList>
            <person name="El-Sayed N."/>
            <person name="Caler E."/>
            <person name="Inman J."/>
            <person name="Amedeo P."/>
            <person name="Hass B."/>
            <person name="Wortman J."/>
        </authorList>
    </citation>
    <scope>NUCLEOTIDE SEQUENCE [LARGE SCALE GENOMIC DNA]</scope>
    <source>
        <strain evidence="5">ATCC 50983 / TXsc</strain>
    </source>
</reference>
<dbReference type="InterPro" id="IPR011992">
    <property type="entry name" value="EF-hand-dom_pair"/>
</dbReference>
<dbReference type="GeneID" id="9060176"/>
<feature type="domain" description="EF-hand" evidence="3">
    <location>
        <begin position="38"/>
        <end position="73"/>
    </location>
</feature>
<name>C5L769_PERM5</name>